<dbReference type="InterPro" id="IPR009465">
    <property type="entry name" value="Spondin_N"/>
</dbReference>
<reference evidence="4 5" key="1">
    <citation type="journal article" date="2018" name="Sci. Rep.">
        <title>Comparative analysis of the Pocillopora damicornis genome highlights role of immune system in coral evolution.</title>
        <authorList>
            <person name="Cunning R."/>
            <person name="Bay R.A."/>
            <person name="Gillette P."/>
            <person name="Baker A.C."/>
            <person name="Traylor-Knowles N."/>
        </authorList>
    </citation>
    <scope>NUCLEOTIDE SEQUENCE [LARGE SCALE GENOMIC DNA]</scope>
    <source>
        <strain evidence="4">RSMAS</strain>
        <tissue evidence="4">Whole animal</tissue>
    </source>
</reference>
<evidence type="ECO:0000313" key="5">
    <source>
        <dbReference type="Proteomes" id="UP000275408"/>
    </source>
</evidence>
<dbReference type="OrthoDB" id="6090599at2759"/>
<dbReference type="Gene3D" id="2.60.40.2130">
    <property type="entry name" value="F-spondin domain"/>
    <property type="match status" value="2"/>
</dbReference>
<dbReference type="Proteomes" id="UP000275408">
    <property type="component" value="Unassembled WGS sequence"/>
</dbReference>
<proteinExistence type="predicted"/>
<protein>
    <recommendedName>
        <fullName evidence="3">Spondin domain-containing protein</fullName>
    </recommendedName>
</protein>
<keyword evidence="1" id="KW-1133">Transmembrane helix</keyword>
<dbReference type="Pfam" id="PF06468">
    <property type="entry name" value="Spond_N"/>
    <property type="match status" value="2"/>
</dbReference>
<dbReference type="STRING" id="46731.A0A3M6UEC4"/>
<feature type="signal peptide" evidence="2">
    <location>
        <begin position="1"/>
        <end position="24"/>
    </location>
</feature>
<keyword evidence="1" id="KW-0812">Transmembrane</keyword>
<dbReference type="AlphaFoldDB" id="A0A3M6UEC4"/>
<organism evidence="4 5">
    <name type="scientific">Pocillopora damicornis</name>
    <name type="common">Cauliflower coral</name>
    <name type="synonym">Millepora damicornis</name>
    <dbReference type="NCBI Taxonomy" id="46731"/>
    <lineage>
        <taxon>Eukaryota</taxon>
        <taxon>Metazoa</taxon>
        <taxon>Cnidaria</taxon>
        <taxon>Anthozoa</taxon>
        <taxon>Hexacorallia</taxon>
        <taxon>Scleractinia</taxon>
        <taxon>Astrocoeniina</taxon>
        <taxon>Pocilloporidae</taxon>
        <taxon>Pocillopora</taxon>
    </lineage>
</organism>
<keyword evidence="5" id="KW-1185">Reference proteome</keyword>
<name>A0A3M6UEC4_POCDA</name>
<dbReference type="InterPro" id="IPR038678">
    <property type="entry name" value="Spondin_N_sf"/>
</dbReference>
<feature type="domain" description="Spondin" evidence="3">
    <location>
        <begin position="21"/>
        <end position="213"/>
    </location>
</feature>
<accession>A0A3M6UEC4</accession>
<dbReference type="OMA" id="QCGFIGN"/>
<dbReference type="InterPro" id="IPR051418">
    <property type="entry name" value="Spondin/Thrombospondin_T1"/>
</dbReference>
<evidence type="ECO:0000256" key="2">
    <source>
        <dbReference type="SAM" id="SignalP"/>
    </source>
</evidence>
<dbReference type="NCBIfam" id="NF038123">
    <property type="entry name" value="NF038123_dom"/>
    <property type="match status" value="2"/>
</dbReference>
<evidence type="ECO:0000256" key="1">
    <source>
        <dbReference type="SAM" id="Phobius"/>
    </source>
</evidence>
<dbReference type="PANTHER" id="PTHR11311:SF15">
    <property type="entry name" value="SPONDIN-2"/>
    <property type="match status" value="1"/>
</dbReference>
<dbReference type="EMBL" id="RCHS01001704">
    <property type="protein sequence ID" value="RMX52017.1"/>
    <property type="molecule type" value="Genomic_DNA"/>
</dbReference>
<keyword evidence="1" id="KW-0472">Membrane</keyword>
<evidence type="ECO:0000259" key="3">
    <source>
        <dbReference type="PROSITE" id="PS51020"/>
    </source>
</evidence>
<feature type="domain" description="Spondin" evidence="3">
    <location>
        <begin position="233"/>
        <end position="429"/>
    </location>
</feature>
<dbReference type="GO" id="GO:0007155">
    <property type="term" value="P:cell adhesion"/>
    <property type="evidence" value="ECO:0007669"/>
    <property type="project" value="TreeGrafter"/>
</dbReference>
<keyword evidence="2" id="KW-0732">Signal</keyword>
<dbReference type="PANTHER" id="PTHR11311">
    <property type="entry name" value="SPONDIN"/>
    <property type="match status" value="1"/>
</dbReference>
<feature type="transmembrane region" description="Helical" evidence="1">
    <location>
        <begin position="452"/>
        <end position="471"/>
    </location>
</feature>
<dbReference type="PROSITE" id="PS51020">
    <property type="entry name" value="SPONDIN"/>
    <property type="match status" value="2"/>
</dbReference>
<sequence>MKMRVRVGFFLLAFLGFFSAFSSALKCPGVAHYKLSFYGKWSNMTHPNAVPTKGFPMFSPWVGASHSADYSMWKPGMMASKGVQQVAETGNSSLLRDEIMMRMMYNKTVWKLIQQQGGPINGTDKVEGIDVEVTADYPYVSLISMIFPSPDWFIGGDSINLCNNGNWRDNWNVAMLPPWDAGTDSGTTFTADDVETSPQGNIAVINTMMNTSFMNLQGDIPTMGMLMFQRVNKPTQYMCSGEQKYMLKFEGMWTEQRQPMGYPSNPRFSPLIGCTHMYNYRFWSPMTMASKGVQMVAETGNYSTLYYELKNFMGKYQGYIHMIYKADEMSGAAETTTMMITASDKYSQASFIAMIAPSPDWFVGVHGVELCGSDGKWKESMSMYLPAWDAGTDSGMNFTSENAPTLPQDVVTVITKDSETVLKGMNDIPAFAKITFTKYTATNPPGSGAQGISAAVGTLLSVAFLAVICFLS</sequence>
<evidence type="ECO:0000313" key="4">
    <source>
        <dbReference type="EMBL" id="RMX52017.1"/>
    </source>
</evidence>
<feature type="chain" id="PRO_5018249579" description="Spondin domain-containing protein" evidence="2">
    <location>
        <begin position="25"/>
        <end position="472"/>
    </location>
</feature>
<comment type="caution">
    <text evidence="4">The sequence shown here is derived from an EMBL/GenBank/DDBJ whole genome shotgun (WGS) entry which is preliminary data.</text>
</comment>
<gene>
    <name evidence="4" type="ORF">pdam_00003765</name>
</gene>
<dbReference type="GO" id="GO:0031012">
    <property type="term" value="C:extracellular matrix"/>
    <property type="evidence" value="ECO:0007669"/>
    <property type="project" value="TreeGrafter"/>
</dbReference>